<comment type="similarity">
    <text evidence="2">Belongs to the aerobic coproporphyrinogen-III oxidase family.</text>
</comment>
<evidence type="ECO:0000256" key="2">
    <source>
        <dbReference type="ARBA" id="ARBA00010644"/>
    </source>
</evidence>
<name>A0A3B0STP4_9ZZZZ</name>
<dbReference type="InterPro" id="IPR036406">
    <property type="entry name" value="Coprogen_oxidase_aer_sf"/>
</dbReference>
<dbReference type="GO" id="GO:0005737">
    <property type="term" value="C:cytoplasm"/>
    <property type="evidence" value="ECO:0007669"/>
    <property type="project" value="TreeGrafter"/>
</dbReference>
<keyword evidence="5 7" id="KW-0560">Oxidoreductase</keyword>
<dbReference type="SUPFAM" id="SSF102886">
    <property type="entry name" value="Coproporphyrinogen III oxidase"/>
    <property type="match status" value="1"/>
</dbReference>
<keyword evidence="6" id="KW-0627">Porphyrin biosynthesis</keyword>
<dbReference type="PANTHER" id="PTHR10755:SF0">
    <property type="entry name" value="OXYGEN-DEPENDENT COPROPORPHYRINOGEN-III OXIDASE, MITOCHONDRIAL"/>
    <property type="match status" value="1"/>
</dbReference>
<sequence>SLIAHTRNPHAPAAHMNTRFIVTTKGWFGGGGDLNPMHPAYRTEAHEDTQEFLAAMRAACEPHDAEYFPKFKKWCDDYFFLPHRNEPRGVGGIFYDRHNSGDWDKDFAFTQDVGRAFLSAYPKLVGKRMDQPWTPDDREAQLIQRGRYAEFNLLYDRGTTFGLKTGGNVDSILSSLPPEAKWP</sequence>
<evidence type="ECO:0000256" key="4">
    <source>
        <dbReference type="ARBA" id="ARBA00012869"/>
    </source>
</evidence>
<dbReference type="EC" id="1.3.3.3" evidence="4"/>
<evidence type="ECO:0000256" key="6">
    <source>
        <dbReference type="ARBA" id="ARBA00023244"/>
    </source>
</evidence>
<dbReference type="InterPro" id="IPR018375">
    <property type="entry name" value="Coprogen_oxidase_CS"/>
</dbReference>
<evidence type="ECO:0000256" key="1">
    <source>
        <dbReference type="ARBA" id="ARBA00005168"/>
    </source>
</evidence>
<evidence type="ECO:0000313" key="7">
    <source>
        <dbReference type="EMBL" id="VAW07850.1"/>
    </source>
</evidence>
<dbReference type="PROSITE" id="PS01021">
    <property type="entry name" value="COPROGEN_OXIDASE"/>
    <property type="match status" value="1"/>
</dbReference>
<dbReference type="PRINTS" id="PR00073">
    <property type="entry name" value="COPRGNOXDASE"/>
</dbReference>
<comment type="pathway">
    <text evidence="1">Porphyrin-containing compound metabolism; protoporphyrin-IX biosynthesis; protoporphyrinogen-IX from coproporphyrinogen-III (O2 route): step 1/1.</text>
</comment>
<dbReference type="GO" id="GO:0006782">
    <property type="term" value="P:protoporphyrinogen IX biosynthetic process"/>
    <property type="evidence" value="ECO:0007669"/>
    <property type="project" value="TreeGrafter"/>
</dbReference>
<dbReference type="AlphaFoldDB" id="A0A3B0STP4"/>
<organism evidence="7">
    <name type="scientific">hydrothermal vent metagenome</name>
    <dbReference type="NCBI Taxonomy" id="652676"/>
    <lineage>
        <taxon>unclassified sequences</taxon>
        <taxon>metagenomes</taxon>
        <taxon>ecological metagenomes</taxon>
    </lineage>
</organism>
<comment type="subunit">
    <text evidence="3">Homodimer.</text>
</comment>
<gene>
    <name evidence="7" type="ORF">MNBD_ALPHA05-735</name>
</gene>
<evidence type="ECO:0000256" key="5">
    <source>
        <dbReference type="ARBA" id="ARBA00023002"/>
    </source>
</evidence>
<dbReference type="GO" id="GO:0004109">
    <property type="term" value="F:coproporphyrinogen oxidase activity"/>
    <property type="evidence" value="ECO:0007669"/>
    <property type="project" value="UniProtKB-EC"/>
</dbReference>
<dbReference type="PANTHER" id="PTHR10755">
    <property type="entry name" value="COPROPORPHYRINOGEN III OXIDASE, MITOCHONDRIAL"/>
    <property type="match status" value="1"/>
</dbReference>
<proteinExistence type="inferred from homology"/>
<evidence type="ECO:0000256" key="3">
    <source>
        <dbReference type="ARBA" id="ARBA00011738"/>
    </source>
</evidence>
<dbReference type="Gene3D" id="3.40.1500.10">
    <property type="entry name" value="Coproporphyrinogen III oxidase, aerobic"/>
    <property type="match status" value="1"/>
</dbReference>
<protein>
    <recommendedName>
        <fullName evidence="4">coproporphyrinogen oxidase</fullName>
        <ecNumber evidence="4">1.3.3.3</ecNumber>
    </recommendedName>
</protein>
<dbReference type="Pfam" id="PF01218">
    <property type="entry name" value="Coprogen_oxidas"/>
    <property type="match status" value="1"/>
</dbReference>
<accession>A0A3B0STP4</accession>
<feature type="non-terminal residue" evidence="7">
    <location>
        <position position="1"/>
    </location>
</feature>
<reference evidence="7" key="1">
    <citation type="submission" date="2018-06" db="EMBL/GenBank/DDBJ databases">
        <authorList>
            <person name="Zhirakovskaya E."/>
        </authorList>
    </citation>
    <scope>NUCLEOTIDE SEQUENCE</scope>
</reference>
<dbReference type="InterPro" id="IPR001260">
    <property type="entry name" value="Coprogen_oxidase_aer"/>
</dbReference>
<dbReference type="EMBL" id="UOEH01000614">
    <property type="protein sequence ID" value="VAW07850.1"/>
    <property type="molecule type" value="Genomic_DNA"/>
</dbReference>